<gene>
    <name evidence="1" type="ORF">HYFRA_00010185</name>
</gene>
<evidence type="ECO:0000313" key="1">
    <source>
        <dbReference type="EMBL" id="CAG8953436.1"/>
    </source>
</evidence>
<dbReference type="OrthoDB" id="5345494at2759"/>
<evidence type="ECO:0000313" key="2">
    <source>
        <dbReference type="Proteomes" id="UP000696280"/>
    </source>
</evidence>
<reference evidence="1" key="1">
    <citation type="submission" date="2021-07" db="EMBL/GenBank/DDBJ databases">
        <authorList>
            <person name="Durling M."/>
        </authorList>
    </citation>
    <scope>NUCLEOTIDE SEQUENCE</scope>
</reference>
<sequence length="442" mass="48771">MAIEGSCSSLLELLSVSVVLDQTSPYLPITSLLALAATSKSFRSLIHHTPGVFRRLDLTQCKRAKFEIAAIDNGGQRWRNVQMDENVTEEDFYGGPLMAILNALRRQNILQDVQTLILDGLSVTSDMVHDIICGDSTNVRILSIREVRHLNERKLQQALQYAVRASRPPHTPKLEALYIFGPKDPVPHLRTSVERIPSGVPSTNSSSARGGVMHSEGAQIGARWNQISEGALTEELKRGDKWYQRRGKVLVKPQSHEWASTIMACQGIISFDAVLCNGPRHSLTTTGGGDDISLPWYKQQSVYIPPRIATYSLDGCCKCNSAPEAFSKFGISPMDHFPLLSPPPLHSFTTKSAKAPSHEDSPDKKLLLRCIDCMQSRRCDSCEKWWCEDCYDMPYATLQPAAESGKHGASTLNEVKVHMGLCVENCLVAEMMSGAGSNGMWG</sequence>
<evidence type="ECO:0008006" key="3">
    <source>
        <dbReference type="Google" id="ProtNLM"/>
    </source>
</evidence>
<organism evidence="1 2">
    <name type="scientific">Hymenoscyphus fraxineus</name>
    <dbReference type="NCBI Taxonomy" id="746836"/>
    <lineage>
        <taxon>Eukaryota</taxon>
        <taxon>Fungi</taxon>
        <taxon>Dikarya</taxon>
        <taxon>Ascomycota</taxon>
        <taxon>Pezizomycotina</taxon>
        <taxon>Leotiomycetes</taxon>
        <taxon>Helotiales</taxon>
        <taxon>Helotiaceae</taxon>
        <taxon>Hymenoscyphus</taxon>
    </lineage>
</organism>
<accession>A0A9N9PNF1</accession>
<dbReference type="AlphaFoldDB" id="A0A9N9PNF1"/>
<dbReference type="Proteomes" id="UP000696280">
    <property type="component" value="Unassembled WGS sequence"/>
</dbReference>
<comment type="caution">
    <text evidence="1">The sequence shown here is derived from an EMBL/GenBank/DDBJ whole genome shotgun (WGS) entry which is preliminary data.</text>
</comment>
<keyword evidence="2" id="KW-1185">Reference proteome</keyword>
<proteinExistence type="predicted"/>
<name>A0A9N9PNF1_9HELO</name>
<dbReference type="EMBL" id="CAJVRL010000050">
    <property type="protein sequence ID" value="CAG8953436.1"/>
    <property type="molecule type" value="Genomic_DNA"/>
</dbReference>
<protein>
    <recommendedName>
        <fullName evidence="3">F-box domain-containing protein</fullName>
    </recommendedName>
</protein>